<proteinExistence type="inferred from homology"/>
<gene>
    <name evidence="7" type="ORF">OG517_42340</name>
</gene>
<evidence type="ECO:0000256" key="3">
    <source>
        <dbReference type="ARBA" id="ARBA00022679"/>
    </source>
</evidence>
<comment type="similarity">
    <text evidence="1">Belongs to the UDPGP type 2 family.</text>
</comment>
<feature type="domain" description="Nucleotidyl transferase" evidence="6">
    <location>
        <begin position="10"/>
        <end position="267"/>
    </location>
</feature>
<dbReference type="Proteomes" id="UP001432039">
    <property type="component" value="Chromosome"/>
</dbReference>
<evidence type="ECO:0000313" key="7">
    <source>
        <dbReference type="EMBL" id="WUQ17489.1"/>
    </source>
</evidence>
<dbReference type="RefSeq" id="WP_328965705.1">
    <property type="nucleotide sequence ID" value="NZ_CP108090.1"/>
</dbReference>
<organism evidence="7 8">
    <name type="scientific">Streptomyces virginiae</name>
    <name type="common">Streptomyces cinnamonensis</name>
    <dbReference type="NCBI Taxonomy" id="1961"/>
    <lineage>
        <taxon>Bacteria</taxon>
        <taxon>Bacillati</taxon>
        <taxon>Actinomycetota</taxon>
        <taxon>Actinomycetes</taxon>
        <taxon>Kitasatosporales</taxon>
        <taxon>Streptomycetaceae</taxon>
        <taxon>Streptomyces</taxon>
    </lineage>
</organism>
<dbReference type="EMBL" id="CP108090">
    <property type="protein sequence ID" value="WUQ17489.1"/>
    <property type="molecule type" value="Genomic_DNA"/>
</dbReference>
<keyword evidence="3" id="KW-0808">Transferase</keyword>
<dbReference type="InterPro" id="IPR005835">
    <property type="entry name" value="NTP_transferase_dom"/>
</dbReference>
<reference evidence="7" key="1">
    <citation type="submission" date="2022-10" db="EMBL/GenBank/DDBJ databases">
        <title>The complete genomes of actinobacterial strains from the NBC collection.</title>
        <authorList>
            <person name="Joergensen T.S."/>
            <person name="Alvarez Arevalo M."/>
            <person name="Sterndorff E.B."/>
            <person name="Faurdal D."/>
            <person name="Vuksanovic O."/>
            <person name="Mourched A.-S."/>
            <person name="Charusanti P."/>
            <person name="Shaw S."/>
            <person name="Blin K."/>
            <person name="Weber T."/>
        </authorList>
    </citation>
    <scope>NUCLEOTIDE SEQUENCE</scope>
    <source>
        <strain evidence="7">NBC_00248</strain>
    </source>
</reference>
<evidence type="ECO:0000259" key="6">
    <source>
        <dbReference type="Pfam" id="PF00483"/>
    </source>
</evidence>
<dbReference type="InterPro" id="IPR005771">
    <property type="entry name" value="GalU_uridylyltTrfase_bac/arc"/>
</dbReference>
<evidence type="ECO:0000256" key="2">
    <source>
        <dbReference type="ARBA" id="ARBA00012415"/>
    </source>
</evidence>
<comment type="catalytic activity">
    <reaction evidence="5">
        <text>alpha-D-glucose 1-phosphate + UTP + H(+) = UDP-alpha-D-glucose + diphosphate</text>
        <dbReference type="Rhea" id="RHEA:19889"/>
        <dbReference type="ChEBI" id="CHEBI:15378"/>
        <dbReference type="ChEBI" id="CHEBI:33019"/>
        <dbReference type="ChEBI" id="CHEBI:46398"/>
        <dbReference type="ChEBI" id="CHEBI:58601"/>
        <dbReference type="ChEBI" id="CHEBI:58885"/>
        <dbReference type="EC" id="2.7.7.9"/>
    </reaction>
</comment>
<sequence>MNAQPATAVVIAAGGLGTRVAGWSPFLPKEFRPVGGRPGLLHVLEESAASGAPRAVVVHHPYYAPLIDWTSQVVAPGALARYQELAQQPVGQRPSTEALRVDFIAQHGPYADVTSALNGAEHLRTGDICMAFADNVDPSHTALSQLVAAASPGTAAVLAGLFDIDAAASHGVIICAGAGPVRTMASLVEKPGRSHAAQLAADHGPENLRLLQGRLRLTPRLLRYLSHAARRTAAEPKLSLALAAYARQHRVEVVTNTRPVIDLGTPDSAEAEAVLARTPDRS</sequence>
<dbReference type="EC" id="2.7.7.9" evidence="2"/>
<protein>
    <recommendedName>
        <fullName evidence="2">UTP--glucose-1-phosphate uridylyltransferase</fullName>
        <ecNumber evidence="2">2.7.7.9</ecNumber>
    </recommendedName>
</protein>
<keyword evidence="4" id="KW-0548">Nucleotidyltransferase</keyword>
<evidence type="ECO:0000256" key="5">
    <source>
        <dbReference type="ARBA" id="ARBA00048128"/>
    </source>
</evidence>
<dbReference type="PANTHER" id="PTHR43197">
    <property type="entry name" value="UTP--GLUCOSE-1-PHOSPHATE URIDYLYLTRANSFERASE"/>
    <property type="match status" value="1"/>
</dbReference>
<evidence type="ECO:0000256" key="4">
    <source>
        <dbReference type="ARBA" id="ARBA00022695"/>
    </source>
</evidence>
<dbReference type="InterPro" id="IPR029044">
    <property type="entry name" value="Nucleotide-diphossugar_trans"/>
</dbReference>
<evidence type="ECO:0000313" key="8">
    <source>
        <dbReference type="Proteomes" id="UP001432039"/>
    </source>
</evidence>
<dbReference type="Gene3D" id="3.90.550.10">
    <property type="entry name" value="Spore Coat Polysaccharide Biosynthesis Protein SpsA, Chain A"/>
    <property type="match status" value="1"/>
</dbReference>
<dbReference type="PANTHER" id="PTHR43197:SF1">
    <property type="entry name" value="UTP--GLUCOSE-1-PHOSPHATE URIDYLYLTRANSFERASE"/>
    <property type="match status" value="1"/>
</dbReference>
<accession>A0ABZ1TNY0</accession>
<dbReference type="Pfam" id="PF00483">
    <property type="entry name" value="NTP_transferase"/>
    <property type="match status" value="1"/>
</dbReference>
<name>A0ABZ1TNY0_STRVG</name>
<dbReference type="SUPFAM" id="SSF53448">
    <property type="entry name" value="Nucleotide-diphospho-sugar transferases"/>
    <property type="match status" value="1"/>
</dbReference>
<keyword evidence="8" id="KW-1185">Reference proteome</keyword>
<evidence type="ECO:0000256" key="1">
    <source>
        <dbReference type="ARBA" id="ARBA00006890"/>
    </source>
</evidence>